<evidence type="ECO:0000313" key="1">
    <source>
        <dbReference type="EMBL" id="TRZ17033.1"/>
    </source>
</evidence>
<dbReference type="EMBL" id="SWJQ01000287">
    <property type="protein sequence ID" value="TRZ17033.1"/>
    <property type="molecule type" value="Genomic_DNA"/>
</dbReference>
<proteinExistence type="predicted"/>
<sequence>MVPFLSASTYGLMGYAGFLTVSGGEALGNDSELSEAAEVTTGLHYERKKQSCHRGEALGNDSELSEAAEVTTGLHYERKKQSCHRCCPTYPKVRSVNNEKEDPGIDTTLLSKALAKKLNSP</sequence>
<keyword evidence="2" id="KW-1185">Reference proteome</keyword>
<gene>
    <name evidence="1" type="ORF">HGM15179_010127</name>
</gene>
<dbReference type="AlphaFoldDB" id="A0A8K1GF94"/>
<evidence type="ECO:0000313" key="2">
    <source>
        <dbReference type="Proteomes" id="UP000796761"/>
    </source>
</evidence>
<dbReference type="Proteomes" id="UP000796761">
    <property type="component" value="Unassembled WGS sequence"/>
</dbReference>
<reference evidence="1" key="1">
    <citation type="submission" date="2019-04" db="EMBL/GenBank/DDBJ databases">
        <title>Genome assembly of Zosterops borbonicus 15179.</title>
        <authorList>
            <person name="Leroy T."/>
            <person name="Anselmetti Y."/>
            <person name="Tilak M.-K."/>
            <person name="Nabholz B."/>
        </authorList>
    </citation>
    <scope>NUCLEOTIDE SEQUENCE</scope>
    <source>
        <strain evidence="1">HGM_15179</strain>
        <tissue evidence="1">Muscle</tissue>
    </source>
</reference>
<comment type="caution">
    <text evidence="1">The sequence shown here is derived from an EMBL/GenBank/DDBJ whole genome shotgun (WGS) entry which is preliminary data.</text>
</comment>
<name>A0A8K1GF94_9PASS</name>
<organism evidence="1 2">
    <name type="scientific">Zosterops borbonicus</name>
    <dbReference type="NCBI Taxonomy" id="364589"/>
    <lineage>
        <taxon>Eukaryota</taxon>
        <taxon>Metazoa</taxon>
        <taxon>Chordata</taxon>
        <taxon>Craniata</taxon>
        <taxon>Vertebrata</taxon>
        <taxon>Euteleostomi</taxon>
        <taxon>Archelosauria</taxon>
        <taxon>Archosauria</taxon>
        <taxon>Dinosauria</taxon>
        <taxon>Saurischia</taxon>
        <taxon>Theropoda</taxon>
        <taxon>Coelurosauria</taxon>
        <taxon>Aves</taxon>
        <taxon>Neognathae</taxon>
        <taxon>Neoaves</taxon>
        <taxon>Telluraves</taxon>
        <taxon>Australaves</taxon>
        <taxon>Passeriformes</taxon>
        <taxon>Sylvioidea</taxon>
        <taxon>Zosteropidae</taxon>
        <taxon>Zosterops</taxon>
    </lineage>
</organism>
<protein>
    <submittedName>
        <fullName evidence="1">Uncharacterized protein</fullName>
    </submittedName>
</protein>
<accession>A0A8K1GF94</accession>